<dbReference type="RefSeq" id="WP_007781963.1">
    <property type="nucleotide sequence ID" value="NZ_CM001441.1"/>
</dbReference>
<dbReference type="AlphaFoldDB" id="H5XTX2"/>
<keyword evidence="2" id="KW-1185">Reference proteome</keyword>
<dbReference type="Proteomes" id="UP000005104">
    <property type="component" value="Chromosome"/>
</dbReference>
<proteinExistence type="predicted"/>
<sequence>MIEMFYQGGFFKDKWDVVNFYDDSVGMLKLEKDAMRCMYHIRLL</sequence>
<accession>H5XTX2</accession>
<evidence type="ECO:0000313" key="2">
    <source>
        <dbReference type="Proteomes" id="UP000005104"/>
    </source>
</evidence>
<dbReference type="STRING" id="768710.DesyoDRAFT_1805"/>
<protein>
    <submittedName>
        <fullName evidence="1">Uncharacterized protein</fullName>
    </submittedName>
</protein>
<reference evidence="1 2" key="1">
    <citation type="submission" date="2011-11" db="EMBL/GenBank/DDBJ databases">
        <title>The Noncontiguous Finished genome of Desulfosporosinus youngiae DSM 17734.</title>
        <authorList>
            <consortium name="US DOE Joint Genome Institute (JGI-PGF)"/>
            <person name="Lucas S."/>
            <person name="Han J."/>
            <person name="Lapidus A."/>
            <person name="Cheng J.-F."/>
            <person name="Goodwin L."/>
            <person name="Pitluck S."/>
            <person name="Peters L."/>
            <person name="Ovchinnikova G."/>
            <person name="Lu M."/>
            <person name="Land M.L."/>
            <person name="Hauser L."/>
            <person name="Pester M."/>
            <person name="Spring S."/>
            <person name="Ollivier B."/>
            <person name="Rattei T."/>
            <person name="Klenk H.-P."/>
            <person name="Wagner M."/>
            <person name="Loy A."/>
            <person name="Woyke T.J."/>
        </authorList>
    </citation>
    <scope>NUCLEOTIDE SEQUENCE [LARGE SCALE GENOMIC DNA]</scope>
    <source>
        <strain evidence="1 2">DSM 17734</strain>
    </source>
</reference>
<dbReference type="EMBL" id="CM001441">
    <property type="protein sequence ID" value="EHQ88930.1"/>
    <property type="molecule type" value="Genomic_DNA"/>
</dbReference>
<gene>
    <name evidence="1" type="ORF">DesyoDRAFT_1805</name>
</gene>
<name>H5XTX2_9FIRM</name>
<dbReference type="HOGENOM" id="CLU_3215427_0_0_9"/>
<organism evidence="1 2">
    <name type="scientific">Desulfosporosinus youngiae DSM 17734</name>
    <dbReference type="NCBI Taxonomy" id="768710"/>
    <lineage>
        <taxon>Bacteria</taxon>
        <taxon>Bacillati</taxon>
        <taxon>Bacillota</taxon>
        <taxon>Clostridia</taxon>
        <taxon>Eubacteriales</taxon>
        <taxon>Desulfitobacteriaceae</taxon>
        <taxon>Desulfosporosinus</taxon>
    </lineage>
</organism>
<evidence type="ECO:0000313" key="1">
    <source>
        <dbReference type="EMBL" id="EHQ88930.1"/>
    </source>
</evidence>